<organism evidence="6 7">
    <name type="scientific">Genlisea aurea</name>
    <dbReference type="NCBI Taxonomy" id="192259"/>
    <lineage>
        <taxon>Eukaryota</taxon>
        <taxon>Viridiplantae</taxon>
        <taxon>Streptophyta</taxon>
        <taxon>Embryophyta</taxon>
        <taxon>Tracheophyta</taxon>
        <taxon>Spermatophyta</taxon>
        <taxon>Magnoliopsida</taxon>
        <taxon>eudicotyledons</taxon>
        <taxon>Gunneridae</taxon>
        <taxon>Pentapetalae</taxon>
        <taxon>asterids</taxon>
        <taxon>lamiids</taxon>
        <taxon>Lamiales</taxon>
        <taxon>Lentibulariaceae</taxon>
        <taxon>Genlisea</taxon>
    </lineage>
</organism>
<name>S8CJP9_9LAMI</name>
<gene>
    <name evidence="6" type="ORF">M569_07879</name>
</gene>
<dbReference type="OrthoDB" id="1890443at2759"/>
<feature type="non-terminal residue" evidence="6">
    <location>
        <position position="1"/>
    </location>
</feature>
<evidence type="ECO:0000313" key="6">
    <source>
        <dbReference type="EMBL" id="EPS66895.1"/>
    </source>
</evidence>
<dbReference type="AlphaFoldDB" id="S8CJP9"/>
<accession>S8CJP9</accession>
<sequence length="108" mass="11109">WVGIALSLAALAILAAESEAAIDCGYVTNALYPCYTYVFTGGTPPADCCNSVRDLKRRAANTADLRTVCSCLQQLAGQASGSMLSNAEKLPGKCGVAIGFPISTATNC</sequence>
<feature type="domain" description="Bifunctional inhibitor/plant lipid transfer protein/seed storage helical" evidence="5">
    <location>
        <begin position="24"/>
        <end position="108"/>
    </location>
</feature>
<dbReference type="PRINTS" id="PR00382">
    <property type="entry name" value="LIPIDTRNSFER"/>
</dbReference>
<evidence type="ECO:0000256" key="1">
    <source>
        <dbReference type="ARBA" id="ARBA00009748"/>
    </source>
</evidence>
<dbReference type="EMBL" id="AUSU01003411">
    <property type="protein sequence ID" value="EPS66895.1"/>
    <property type="molecule type" value="Genomic_DNA"/>
</dbReference>
<dbReference type="Proteomes" id="UP000015453">
    <property type="component" value="Unassembled WGS sequence"/>
</dbReference>
<keyword evidence="4" id="KW-0732">Signal</keyword>
<dbReference type="CDD" id="cd01960">
    <property type="entry name" value="nsLTP1"/>
    <property type="match status" value="1"/>
</dbReference>
<dbReference type="SMART" id="SM00499">
    <property type="entry name" value="AAI"/>
    <property type="match status" value="1"/>
</dbReference>
<evidence type="ECO:0000313" key="7">
    <source>
        <dbReference type="Proteomes" id="UP000015453"/>
    </source>
</evidence>
<keyword evidence="3" id="KW-0446">Lipid-binding</keyword>
<evidence type="ECO:0000256" key="3">
    <source>
        <dbReference type="ARBA" id="ARBA00023121"/>
    </source>
</evidence>
<feature type="chain" id="PRO_5004549200" evidence="4">
    <location>
        <begin position="21"/>
        <end position="108"/>
    </location>
</feature>
<feature type="signal peptide" evidence="4">
    <location>
        <begin position="1"/>
        <end position="20"/>
    </location>
</feature>
<comment type="similarity">
    <text evidence="1">Belongs to the plant LTP family.</text>
</comment>
<evidence type="ECO:0000256" key="4">
    <source>
        <dbReference type="SAM" id="SignalP"/>
    </source>
</evidence>
<dbReference type="InterPro" id="IPR016140">
    <property type="entry name" value="Bifunc_inhib/LTP/seed_store"/>
</dbReference>
<evidence type="ECO:0000259" key="5">
    <source>
        <dbReference type="SMART" id="SM00499"/>
    </source>
</evidence>
<feature type="non-terminal residue" evidence="6">
    <location>
        <position position="108"/>
    </location>
</feature>
<keyword evidence="2" id="KW-0813">Transport</keyword>
<dbReference type="InterPro" id="IPR000528">
    <property type="entry name" value="Plant_nsLTP"/>
</dbReference>
<reference evidence="6 7" key="1">
    <citation type="journal article" date="2013" name="BMC Genomics">
        <title>The miniature genome of a carnivorous plant Genlisea aurea contains a low number of genes and short non-coding sequences.</title>
        <authorList>
            <person name="Leushkin E.V."/>
            <person name="Sutormin R.A."/>
            <person name="Nabieva E.R."/>
            <person name="Penin A.A."/>
            <person name="Kondrashov A.S."/>
            <person name="Logacheva M.D."/>
        </authorList>
    </citation>
    <scope>NUCLEOTIDE SEQUENCE [LARGE SCALE GENOMIC DNA]</scope>
</reference>
<comment type="caution">
    <text evidence="6">The sequence shown here is derived from an EMBL/GenBank/DDBJ whole genome shotgun (WGS) entry which is preliminary data.</text>
</comment>
<dbReference type="Gene3D" id="1.10.110.10">
    <property type="entry name" value="Plant lipid-transfer and hydrophobic proteins"/>
    <property type="match status" value="1"/>
</dbReference>
<protein>
    <submittedName>
        <fullName evidence="6">Non-specific lipid-transfer protein</fullName>
    </submittedName>
</protein>
<evidence type="ECO:0000256" key="2">
    <source>
        <dbReference type="ARBA" id="ARBA00022448"/>
    </source>
</evidence>
<dbReference type="SUPFAM" id="SSF47699">
    <property type="entry name" value="Bifunctional inhibitor/lipid-transfer protein/seed storage 2S albumin"/>
    <property type="match status" value="1"/>
</dbReference>
<dbReference type="PANTHER" id="PTHR33076">
    <property type="entry name" value="NON-SPECIFIC LIPID-TRANSFER PROTEIN 2-RELATED"/>
    <property type="match status" value="1"/>
</dbReference>
<dbReference type="InterPro" id="IPR036312">
    <property type="entry name" value="Bifun_inhib/LTP/seed_sf"/>
</dbReference>
<keyword evidence="7" id="KW-1185">Reference proteome</keyword>
<dbReference type="GO" id="GO:0008289">
    <property type="term" value="F:lipid binding"/>
    <property type="evidence" value="ECO:0007669"/>
    <property type="project" value="UniProtKB-KW"/>
</dbReference>
<proteinExistence type="inferred from homology"/>
<dbReference type="GO" id="GO:0006869">
    <property type="term" value="P:lipid transport"/>
    <property type="evidence" value="ECO:0007669"/>
    <property type="project" value="InterPro"/>
</dbReference>
<dbReference type="Pfam" id="PF14368">
    <property type="entry name" value="LTP_2"/>
    <property type="match status" value="1"/>
</dbReference>